<organism evidence="2 3">
    <name type="scientific">Elysia marginata</name>
    <dbReference type="NCBI Taxonomy" id="1093978"/>
    <lineage>
        <taxon>Eukaryota</taxon>
        <taxon>Metazoa</taxon>
        <taxon>Spiralia</taxon>
        <taxon>Lophotrochozoa</taxon>
        <taxon>Mollusca</taxon>
        <taxon>Gastropoda</taxon>
        <taxon>Heterobranchia</taxon>
        <taxon>Euthyneura</taxon>
        <taxon>Panpulmonata</taxon>
        <taxon>Sacoglossa</taxon>
        <taxon>Placobranchoidea</taxon>
        <taxon>Plakobranchidae</taxon>
        <taxon>Elysia</taxon>
    </lineage>
</organism>
<accession>A0AAV4FKA1</accession>
<dbReference type="SUPFAM" id="SSF56672">
    <property type="entry name" value="DNA/RNA polymerases"/>
    <property type="match status" value="1"/>
</dbReference>
<dbReference type="Pfam" id="PF00078">
    <property type="entry name" value="RVT_1"/>
    <property type="match status" value="1"/>
</dbReference>
<proteinExistence type="predicted"/>
<evidence type="ECO:0000313" key="3">
    <source>
        <dbReference type="Proteomes" id="UP000762676"/>
    </source>
</evidence>
<comment type="caution">
    <text evidence="2">The sequence shown here is derived from an EMBL/GenBank/DDBJ whole genome shotgun (WGS) entry which is preliminary data.</text>
</comment>
<dbReference type="PANTHER" id="PTHR47027">
    <property type="entry name" value="REVERSE TRANSCRIPTASE DOMAIN-CONTAINING PROTEIN"/>
    <property type="match status" value="1"/>
</dbReference>
<dbReference type="GO" id="GO:0004519">
    <property type="term" value="F:endonuclease activity"/>
    <property type="evidence" value="ECO:0007669"/>
    <property type="project" value="UniProtKB-KW"/>
</dbReference>
<dbReference type="InterPro" id="IPR000477">
    <property type="entry name" value="RT_dom"/>
</dbReference>
<dbReference type="Proteomes" id="UP000762676">
    <property type="component" value="Unassembled WGS sequence"/>
</dbReference>
<sequence>MEVLIKAGVPDHERRDIVELYWKQTTKMKQIQELQRISTSLRSVRQGCILSPSILIRYSEILLQETLEEKRGISLNGENITNVRYADDTVIIAETSESLQQMLDSIAESCKTYGMEMNAKKTKI</sequence>
<evidence type="ECO:0000259" key="1">
    <source>
        <dbReference type="PROSITE" id="PS50878"/>
    </source>
</evidence>
<dbReference type="InterPro" id="IPR043128">
    <property type="entry name" value="Rev_trsase/Diguanyl_cyclase"/>
</dbReference>
<name>A0AAV4FKA1_9GAST</name>
<feature type="domain" description="Reverse transcriptase" evidence="1">
    <location>
        <begin position="1"/>
        <end position="124"/>
    </location>
</feature>
<dbReference type="EMBL" id="BMAT01004404">
    <property type="protein sequence ID" value="GFR72740.1"/>
    <property type="molecule type" value="Genomic_DNA"/>
</dbReference>
<evidence type="ECO:0000313" key="2">
    <source>
        <dbReference type="EMBL" id="GFR72740.1"/>
    </source>
</evidence>
<dbReference type="InterPro" id="IPR043502">
    <property type="entry name" value="DNA/RNA_pol_sf"/>
</dbReference>
<protein>
    <submittedName>
        <fullName evidence="2">Endonuclease-reverse transcriptase</fullName>
    </submittedName>
</protein>
<dbReference type="PANTHER" id="PTHR47027:SF20">
    <property type="entry name" value="REVERSE TRANSCRIPTASE-LIKE PROTEIN WITH RNA-DIRECTED DNA POLYMERASE DOMAIN"/>
    <property type="match status" value="1"/>
</dbReference>
<keyword evidence="3" id="KW-1185">Reference proteome</keyword>
<keyword evidence="2" id="KW-0540">Nuclease</keyword>
<dbReference type="PROSITE" id="PS50878">
    <property type="entry name" value="RT_POL"/>
    <property type="match status" value="1"/>
</dbReference>
<keyword evidence="2" id="KW-0378">Hydrolase</keyword>
<reference evidence="2 3" key="1">
    <citation type="journal article" date="2021" name="Elife">
        <title>Chloroplast acquisition without the gene transfer in kleptoplastic sea slugs, Plakobranchus ocellatus.</title>
        <authorList>
            <person name="Maeda T."/>
            <person name="Takahashi S."/>
            <person name="Yoshida T."/>
            <person name="Shimamura S."/>
            <person name="Takaki Y."/>
            <person name="Nagai Y."/>
            <person name="Toyoda A."/>
            <person name="Suzuki Y."/>
            <person name="Arimoto A."/>
            <person name="Ishii H."/>
            <person name="Satoh N."/>
            <person name="Nishiyama T."/>
            <person name="Hasebe M."/>
            <person name="Maruyama T."/>
            <person name="Minagawa J."/>
            <person name="Obokata J."/>
            <person name="Shigenobu S."/>
        </authorList>
    </citation>
    <scope>NUCLEOTIDE SEQUENCE [LARGE SCALE GENOMIC DNA]</scope>
</reference>
<dbReference type="AlphaFoldDB" id="A0AAV4FKA1"/>
<keyword evidence="2" id="KW-0255">Endonuclease</keyword>
<dbReference type="Gene3D" id="3.30.70.270">
    <property type="match status" value="1"/>
</dbReference>
<gene>
    <name evidence="2" type="ORF">ElyMa_002120700</name>
</gene>